<dbReference type="Proteomes" id="UP000095705">
    <property type="component" value="Plasmid pACMP1"/>
</dbReference>
<evidence type="ECO:0000256" key="2">
    <source>
        <dbReference type="SAM" id="MobiDB-lite"/>
    </source>
</evidence>
<evidence type="ECO:0000313" key="5">
    <source>
        <dbReference type="Proteomes" id="UP000095705"/>
    </source>
</evidence>
<keyword evidence="4" id="KW-0614">Plasmid</keyword>
<reference evidence="4 5" key="1">
    <citation type="submission" date="2016-08" db="EMBL/GenBank/DDBJ databases">
        <title>The complete genome of Streptomyces subrutilus 10-1-1.</title>
        <authorList>
            <person name="Chen X."/>
        </authorList>
    </citation>
    <scope>NUCLEOTIDE SEQUENCE [LARGE SCALE GENOMIC DNA]</scope>
    <source>
        <strain evidence="4 5">10-1-1</strain>
        <plasmid evidence="5">pacmp1</plasmid>
    </source>
</reference>
<evidence type="ECO:0000256" key="1">
    <source>
        <dbReference type="SAM" id="Coils"/>
    </source>
</evidence>
<accession>A0A1E5NXM4</accession>
<feature type="coiled-coil region" evidence="1">
    <location>
        <begin position="62"/>
        <end position="99"/>
    </location>
</feature>
<keyword evidence="3" id="KW-0472">Membrane</keyword>
<keyword evidence="1" id="KW-0175">Coiled coil</keyword>
<evidence type="ECO:0000313" key="4">
    <source>
        <dbReference type="EMBL" id="OEJ21000.1"/>
    </source>
</evidence>
<gene>
    <name evidence="4" type="ORF">BGK67_34455</name>
</gene>
<organism evidence="4 5">
    <name type="scientific">Streptomyces subrutilus</name>
    <dbReference type="NCBI Taxonomy" id="36818"/>
    <lineage>
        <taxon>Bacteria</taxon>
        <taxon>Bacillati</taxon>
        <taxon>Actinomycetota</taxon>
        <taxon>Actinomycetes</taxon>
        <taxon>Kitasatosporales</taxon>
        <taxon>Streptomycetaceae</taxon>
        <taxon>Streptomyces</taxon>
    </lineage>
</organism>
<proteinExistence type="predicted"/>
<feature type="transmembrane region" description="Helical" evidence="3">
    <location>
        <begin position="6"/>
        <end position="27"/>
    </location>
</feature>
<feature type="region of interest" description="Disordered" evidence="2">
    <location>
        <begin position="122"/>
        <end position="144"/>
    </location>
</feature>
<sequence>MNWLLSLAPVLTPICGMIGVLGGAWLLHRQAKRKQDSEASFAESQSFITAVTTVTEGFTGLLEQQRAANAQTLERVTTLEARQIDLERKVETLQEEQRQWRRWKAAAVDYIHQLRTLVGKLYPGPPPPAPREIADDLGDPVQGT</sequence>
<evidence type="ECO:0000256" key="3">
    <source>
        <dbReference type="SAM" id="Phobius"/>
    </source>
</evidence>
<keyword evidence="3" id="KW-0812">Transmembrane</keyword>
<protein>
    <submittedName>
        <fullName evidence="4">Uncharacterized protein</fullName>
    </submittedName>
</protein>
<dbReference type="OrthoDB" id="4212857at2"/>
<keyword evidence="3" id="KW-1133">Transmembrane helix</keyword>
<keyword evidence="5" id="KW-1185">Reference proteome</keyword>
<dbReference type="AlphaFoldDB" id="A0A1E5NXM4"/>
<comment type="caution">
    <text evidence="4">The sequence shown here is derived from an EMBL/GenBank/DDBJ whole genome shotgun (WGS) entry which is preliminary data.</text>
</comment>
<dbReference type="RefSeq" id="WP_069917888.1">
    <property type="nucleotide sequence ID" value="NZ_CM007203.1"/>
</dbReference>
<geneLocation type="plasmid" evidence="5">
    <name>pacmp1</name>
</geneLocation>
<name>A0A1E5NXM4_9ACTN</name>
<dbReference type="EMBL" id="MEHK01000005">
    <property type="protein sequence ID" value="OEJ21000.1"/>
    <property type="molecule type" value="Genomic_DNA"/>
</dbReference>